<dbReference type="EMBL" id="JBHRWK010000081">
    <property type="protein sequence ID" value="MFC3455192.1"/>
    <property type="molecule type" value="Genomic_DNA"/>
</dbReference>
<evidence type="ECO:0000256" key="7">
    <source>
        <dbReference type="ARBA" id="ARBA00022670"/>
    </source>
</evidence>
<evidence type="ECO:0000256" key="13">
    <source>
        <dbReference type="ARBA" id="ARBA00031533"/>
    </source>
</evidence>
<evidence type="ECO:0000313" key="16">
    <source>
        <dbReference type="EMBL" id="MFC3455192.1"/>
    </source>
</evidence>
<keyword evidence="7" id="KW-0645">Protease</keyword>
<evidence type="ECO:0000256" key="9">
    <source>
        <dbReference type="ARBA" id="ARBA00022801"/>
    </source>
</evidence>
<comment type="catalytic activity">
    <reaction evidence="1">
        <text>Release of an N-terminal amino acid, Xaa-|-Yaa- from a peptide, amide or arylamide. Xaa is preferably Ala, but may be most amino acids including Pro (slow action). When a terminal hydrophobic residue is followed by a prolyl residue, the two may be released as an intact Xaa-Pro dipeptide.</text>
        <dbReference type="EC" id="3.4.11.2"/>
    </reaction>
</comment>
<feature type="domain" description="Peptidase M1 membrane alanine aminopeptidase" evidence="14">
    <location>
        <begin position="223"/>
        <end position="436"/>
    </location>
</feature>
<keyword evidence="11" id="KW-0482">Metalloprotease</keyword>
<keyword evidence="8" id="KW-0479">Metal-binding</keyword>
<reference evidence="17" key="1">
    <citation type="journal article" date="2019" name="Int. J. Syst. Evol. Microbiol.">
        <title>The Global Catalogue of Microorganisms (GCM) 10K type strain sequencing project: providing services to taxonomists for standard genome sequencing and annotation.</title>
        <authorList>
            <consortium name="The Broad Institute Genomics Platform"/>
            <consortium name="The Broad Institute Genome Sequencing Center for Infectious Disease"/>
            <person name="Wu L."/>
            <person name="Ma J."/>
        </authorList>
    </citation>
    <scope>NUCLEOTIDE SEQUENCE [LARGE SCALE GENOMIC DNA]</scope>
    <source>
        <strain evidence="17">CGMCC 4.7676</strain>
    </source>
</reference>
<dbReference type="InterPro" id="IPR001930">
    <property type="entry name" value="Peptidase_M1"/>
</dbReference>
<evidence type="ECO:0000256" key="12">
    <source>
        <dbReference type="ARBA" id="ARBA00029811"/>
    </source>
</evidence>
<keyword evidence="10" id="KW-0862">Zinc</keyword>
<evidence type="ECO:0000256" key="8">
    <source>
        <dbReference type="ARBA" id="ARBA00022723"/>
    </source>
</evidence>
<keyword evidence="9 16" id="KW-0378">Hydrolase</keyword>
<dbReference type="Pfam" id="PF11838">
    <property type="entry name" value="ERAP1_C"/>
    <property type="match status" value="1"/>
</dbReference>
<protein>
    <recommendedName>
        <fullName evidence="5">Aminopeptidase N</fullName>
        <ecNumber evidence="4">3.4.11.2</ecNumber>
    </recommendedName>
    <alternativeName>
        <fullName evidence="12">Alanine aminopeptidase</fullName>
    </alternativeName>
    <alternativeName>
        <fullName evidence="13">Lysyl aminopeptidase</fullName>
    </alternativeName>
</protein>
<dbReference type="PANTHER" id="PTHR11533">
    <property type="entry name" value="PROTEASE M1 ZINC METALLOPROTEASE"/>
    <property type="match status" value="1"/>
</dbReference>
<dbReference type="PANTHER" id="PTHR11533:SF174">
    <property type="entry name" value="PUROMYCIN-SENSITIVE AMINOPEPTIDASE-RELATED"/>
    <property type="match status" value="1"/>
</dbReference>
<evidence type="ECO:0000256" key="6">
    <source>
        <dbReference type="ARBA" id="ARBA00022438"/>
    </source>
</evidence>
<comment type="similarity">
    <text evidence="3">Belongs to the peptidase M1 family.</text>
</comment>
<dbReference type="SUPFAM" id="SSF63737">
    <property type="entry name" value="Leukotriene A4 hydrolase N-terminal domain"/>
    <property type="match status" value="1"/>
</dbReference>
<proteinExistence type="inferred from homology"/>
<gene>
    <name evidence="16" type="primary">pepN</name>
    <name evidence="16" type="ORF">ACFOSH_37650</name>
</gene>
<dbReference type="InterPro" id="IPR012778">
    <property type="entry name" value="Pept_M1_aminopeptidase"/>
</dbReference>
<dbReference type="InterPro" id="IPR014782">
    <property type="entry name" value="Peptidase_M1_dom"/>
</dbReference>
<dbReference type="RefSeq" id="WP_378245398.1">
    <property type="nucleotide sequence ID" value="NZ_JBHRWK010000081.1"/>
</dbReference>
<dbReference type="InterPro" id="IPR027268">
    <property type="entry name" value="Peptidase_M4/M1_CTD_sf"/>
</dbReference>
<dbReference type="Gene3D" id="2.60.40.1730">
    <property type="entry name" value="tricorn interacting facor f3 domain"/>
    <property type="match status" value="1"/>
</dbReference>
<dbReference type="GO" id="GO:0016285">
    <property type="term" value="F:alanyl aminopeptidase activity"/>
    <property type="evidence" value="ECO:0007669"/>
    <property type="project" value="UniProtKB-EC"/>
</dbReference>
<dbReference type="InterPro" id="IPR042097">
    <property type="entry name" value="Aminopeptidase_N-like_N_sf"/>
</dbReference>
<dbReference type="EC" id="3.4.11.2" evidence="4"/>
<comment type="cofactor">
    <cofactor evidence="2">
        <name>Zn(2+)</name>
        <dbReference type="ChEBI" id="CHEBI:29105"/>
    </cofactor>
</comment>
<dbReference type="NCBIfam" id="TIGR02412">
    <property type="entry name" value="pepN_strep_liv"/>
    <property type="match status" value="1"/>
</dbReference>
<evidence type="ECO:0000256" key="5">
    <source>
        <dbReference type="ARBA" id="ARBA00015611"/>
    </source>
</evidence>
<organism evidence="16 17">
    <name type="scientific">Amycolatopsis speibonae</name>
    <dbReference type="NCBI Taxonomy" id="1450224"/>
    <lineage>
        <taxon>Bacteria</taxon>
        <taxon>Bacillati</taxon>
        <taxon>Actinomycetota</taxon>
        <taxon>Actinomycetes</taxon>
        <taxon>Pseudonocardiales</taxon>
        <taxon>Pseudonocardiaceae</taxon>
        <taxon>Amycolatopsis</taxon>
    </lineage>
</organism>
<feature type="domain" description="ERAP1-like C-terminal" evidence="15">
    <location>
        <begin position="511"/>
        <end position="800"/>
    </location>
</feature>
<sequence>MPSLTQLEASGRGTVLRVRSYQVDLDLTTGDEMFRSTTEIVFDANSGDGGTFLDVRPRELLSVTLNGRELDVAALHDGRFPLTGLAERNEIVVVADMAYSRECEGLHRYTDPADGRVYLYAFVYIDNAPRIFACFDQPDLKAPFTFGVTVPDEDWQVLGNAPATSLGAGRWRLDETAPLATYLTTLVAGPYESFHTEHGGVPLGLHCRASLAEGLKDDIKEVFEVTGQCLDEYRRLFGVPYPFGKFDQVFVPEFSVLSLDHPGCVLLRELYLFGSAVPASERETRAVVIAHGLSLMWLAGLVTNTWWDDLWLGQAFADYMAHRVTSDVTRFSGPLTTFAVRRKAQGYVADQRPSTHPVSLAGPDVRTVLLELDRISYFKGSSVLRQLAARVGTPALREGLRTYFTRHAYGTATFGDFLAALSEATGTDLTEWARVWFGTCDVGTLTSEITVTDGVISAAAVRQDVPAAHPVTRPHTLDVGCYGDESTTTRVVIDGERTELPQLIGLPEPKFVLLNDGDLTYAKIRFDERSRAALPEFLPRLSPVNRAMVWCALLLAVQDGAYPAADHLDLVTGMLAVEPEPSIVVEVLEQARADVADRFLSPESRPAALDRIAGALRDRMADVVPTDEIWLCLCRGLVEFSADVGELRGWLDGTRLPAGLVLDADLAWRTRYRLAVLGGLTEDEITAAHRADPSTRGAQFAAKCRAARPDPAAKSAAWDAIVGDTSVSSYGLWAMAEGFWQPEQAELTDGYVARFFAEMPAAAKLRGDLVLDVLVRFLYPRYAASPETLRLAGELLARSDVELPLRRRVADFTGDLRRAVAARAHGAV</sequence>
<evidence type="ECO:0000259" key="14">
    <source>
        <dbReference type="Pfam" id="PF01433"/>
    </source>
</evidence>
<dbReference type="CDD" id="cd09602">
    <property type="entry name" value="M1_APN"/>
    <property type="match status" value="1"/>
</dbReference>
<name>A0ABV7PB87_9PSEU</name>
<dbReference type="SUPFAM" id="SSF55486">
    <property type="entry name" value="Metalloproteases ('zincins'), catalytic domain"/>
    <property type="match status" value="1"/>
</dbReference>
<evidence type="ECO:0000256" key="1">
    <source>
        <dbReference type="ARBA" id="ARBA00000098"/>
    </source>
</evidence>
<evidence type="ECO:0000256" key="11">
    <source>
        <dbReference type="ARBA" id="ARBA00023049"/>
    </source>
</evidence>
<keyword evidence="6 16" id="KW-0031">Aminopeptidase</keyword>
<evidence type="ECO:0000256" key="10">
    <source>
        <dbReference type="ARBA" id="ARBA00022833"/>
    </source>
</evidence>
<evidence type="ECO:0000256" key="3">
    <source>
        <dbReference type="ARBA" id="ARBA00010136"/>
    </source>
</evidence>
<accession>A0ABV7PB87</accession>
<dbReference type="Pfam" id="PF01433">
    <property type="entry name" value="Peptidase_M1"/>
    <property type="match status" value="1"/>
</dbReference>
<keyword evidence="17" id="KW-1185">Reference proteome</keyword>
<dbReference type="Proteomes" id="UP001595645">
    <property type="component" value="Unassembled WGS sequence"/>
</dbReference>
<comment type="caution">
    <text evidence="16">The sequence shown here is derived from an EMBL/GenBank/DDBJ whole genome shotgun (WGS) entry which is preliminary data.</text>
</comment>
<dbReference type="InterPro" id="IPR050344">
    <property type="entry name" value="Peptidase_M1_aminopeptidases"/>
</dbReference>
<evidence type="ECO:0000256" key="2">
    <source>
        <dbReference type="ARBA" id="ARBA00001947"/>
    </source>
</evidence>
<dbReference type="Gene3D" id="1.10.390.10">
    <property type="entry name" value="Neutral Protease Domain 2"/>
    <property type="match status" value="1"/>
</dbReference>
<dbReference type="InterPro" id="IPR024571">
    <property type="entry name" value="ERAP1-like_C_dom"/>
</dbReference>
<evidence type="ECO:0000313" key="17">
    <source>
        <dbReference type="Proteomes" id="UP001595645"/>
    </source>
</evidence>
<evidence type="ECO:0000259" key="15">
    <source>
        <dbReference type="Pfam" id="PF11838"/>
    </source>
</evidence>
<dbReference type="PRINTS" id="PR00756">
    <property type="entry name" value="ALADIPTASE"/>
</dbReference>
<evidence type="ECO:0000256" key="4">
    <source>
        <dbReference type="ARBA" id="ARBA00012564"/>
    </source>
</evidence>